<feature type="domain" description="Ubiquitin-like protease family profile" evidence="4">
    <location>
        <begin position="78"/>
        <end position="164"/>
    </location>
</feature>
<dbReference type="GO" id="GO:0008234">
    <property type="term" value="F:cysteine-type peptidase activity"/>
    <property type="evidence" value="ECO:0007669"/>
    <property type="project" value="InterPro"/>
</dbReference>
<dbReference type="AlphaFoldDB" id="A0A8T1L3D9"/>
<dbReference type="Gene3D" id="3.40.395.10">
    <property type="entry name" value="Adenoviral Proteinase, Chain A"/>
    <property type="match status" value="1"/>
</dbReference>
<dbReference type="InterPro" id="IPR003653">
    <property type="entry name" value="Peptidase_C48_C"/>
</dbReference>
<comment type="caution">
    <text evidence="6">The sequence shown here is derived from an EMBL/GenBank/DDBJ whole genome shotgun (WGS) entry which is preliminary data.</text>
</comment>
<sequence>MSMCVKALVAYGCRVQNEYQYRFSRIGQFVNSNNDEKMSICRFSIICSNNKKRTRNNDESPVEASIRDRILKQVAESGVDTVLLPLNFMNAHWCCVAIKVQAKRIIYYDLLNQAPYMNAANAIATHLKISGLQEYDVIPQNNRIQFDAYSCGVYVCWMSICQVIPEPPLDMSATSMTRRRFEQLYEVDFSLWKHPH</sequence>
<dbReference type="EMBL" id="RCML01000105">
    <property type="protein sequence ID" value="KAG2991214.1"/>
    <property type="molecule type" value="Genomic_DNA"/>
</dbReference>
<dbReference type="EMBL" id="RCMG01000139">
    <property type="protein sequence ID" value="KAG2862003.1"/>
    <property type="molecule type" value="Genomic_DNA"/>
</dbReference>
<proteinExistence type="inferred from homology"/>
<organism evidence="6 8">
    <name type="scientific">Phytophthora cactorum</name>
    <dbReference type="NCBI Taxonomy" id="29920"/>
    <lineage>
        <taxon>Eukaryota</taxon>
        <taxon>Sar</taxon>
        <taxon>Stramenopiles</taxon>
        <taxon>Oomycota</taxon>
        <taxon>Peronosporomycetes</taxon>
        <taxon>Peronosporales</taxon>
        <taxon>Peronosporaceae</taxon>
        <taxon>Phytophthora</taxon>
    </lineage>
</organism>
<keyword evidence="3" id="KW-0378">Hydrolase</keyword>
<evidence type="ECO:0000259" key="4">
    <source>
        <dbReference type="Pfam" id="PF02902"/>
    </source>
</evidence>
<dbReference type="InterPro" id="IPR038765">
    <property type="entry name" value="Papain-like_cys_pep_sf"/>
</dbReference>
<dbReference type="GO" id="GO:0006508">
    <property type="term" value="P:proteolysis"/>
    <property type="evidence" value="ECO:0007669"/>
    <property type="project" value="UniProtKB-KW"/>
</dbReference>
<reference evidence="6" key="1">
    <citation type="submission" date="2018-10" db="EMBL/GenBank/DDBJ databases">
        <title>Effector identification in a new, highly contiguous assembly of the strawberry crown rot pathogen Phytophthora cactorum.</title>
        <authorList>
            <person name="Armitage A.D."/>
            <person name="Nellist C.F."/>
            <person name="Bates H."/>
            <person name="Vickerstaff R.J."/>
            <person name="Harrison R.J."/>
        </authorList>
    </citation>
    <scope>NUCLEOTIDE SEQUENCE</scope>
    <source>
        <strain evidence="5">15-7</strain>
        <strain evidence="6">4040</strain>
        <strain evidence="7">P415</strain>
    </source>
</reference>
<keyword evidence="2" id="KW-0645">Protease</keyword>
<evidence type="ECO:0000256" key="3">
    <source>
        <dbReference type="ARBA" id="ARBA00022801"/>
    </source>
</evidence>
<evidence type="ECO:0000256" key="1">
    <source>
        <dbReference type="ARBA" id="ARBA00005234"/>
    </source>
</evidence>
<gene>
    <name evidence="5" type="ORF">PC113_g6685</name>
    <name evidence="6" type="ORF">PC117_g6511</name>
    <name evidence="7" type="ORF">PC118_g5208</name>
</gene>
<evidence type="ECO:0000256" key="2">
    <source>
        <dbReference type="ARBA" id="ARBA00022670"/>
    </source>
</evidence>
<name>A0A8T1L3D9_9STRA</name>
<dbReference type="Proteomes" id="UP000697107">
    <property type="component" value="Unassembled WGS sequence"/>
</dbReference>
<dbReference type="Proteomes" id="UP000736787">
    <property type="component" value="Unassembled WGS sequence"/>
</dbReference>
<dbReference type="Proteomes" id="UP000735874">
    <property type="component" value="Unassembled WGS sequence"/>
</dbReference>
<dbReference type="VEuPathDB" id="FungiDB:PC110_g2530"/>
<evidence type="ECO:0000313" key="7">
    <source>
        <dbReference type="EMBL" id="KAG2991214.1"/>
    </source>
</evidence>
<evidence type="ECO:0000313" key="6">
    <source>
        <dbReference type="EMBL" id="KAG2947827.1"/>
    </source>
</evidence>
<dbReference type="SUPFAM" id="SSF54001">
    <property type="entry name" value="Cysteine proteinases"/>
    <property type="match status" value="1"/>
</dbReference>
<comment type="similarity">
    <text evidence="1">Belongs to the peptidase C48 family.</text>
</comment>
<evidence type="ECO:0000313" key="8">
    <source>
        <dbReference type="Proteomes" id="UP000736787"/>
    </source>
</evidence>
<protein>
    <recommendedName>
        <fullName evidence="4">Ubiquitin-like protease family profile domain-containing protein</fullName>
    </recommendedName>
</protein>
<evidence type="ECO:0000313" key="5">
    <source>
        <dbReference type="EMBL" id="KAG2862003.1"/>
    </source>
</evidence>
<accession>A0A8T1L3D9</accession>
<dbReference type="EMBL" id="RCMK01000124">
    <property type="protein sequence ID" value="KAG2947827.1"/>
    <property type="molecule type" value="Genomic_DNA"/>
</dbReference>
<dbReference type="Pfam" id="PF02902">
    <property type="entry name" value="Peptidase_C48"/>
    <property type="match status" value="1"/>
</dbReference>